<reference evidence="1 2" key="1">
    <citation type="submission" date="2018-09" db="EMBL/GenBank/DDBJ databases">
        <title>Phylogeny of the Shewanellaceae, and recommendation for two new genera, Pseudoshewanella and Parashewanella.</title>
        <authorList>
            <person name="Wang G."/>
        </authorList>
    </citation>
    <scope>NUCLEOTIDE SEQUENCE [LARGE SCALE GENOMIC DNA]</scope>
    <source>
        <strain evidence="1 2">KCTC 22492</strain>
    </source>
</reference>
<dbReference type="OrthoDB" id="6272841at2"/>
<gene>
    <name evidence="1" type="ORF">D5R81_06260</name>
</gene>
<evidence type="ECO:0000313" key="1">
    <source>
        <dbReference type="EMBL" id="RJY18244.1"/>
    </source>
</evidence>
<dbReference type="Proteomes" id="UP000273022">
    <property type="component" value="Unassembled WGS sequence"/>
</dbReference>
<name>A0A3A6UKX9_9GAMM</name>
<evidence type="ECO:0000313" key="2">
    <source>
        <dbReference type="Proteomes" id="UP000273022"/>
    </source>
</evidence>
<keyword evidence="2" id="KW-1185">Reference proteome</keyword>
<accession>A0A3A6UKX9</accession>
<organism evidence="1 2">
    <name type="scientific">Parashewanella spongiae</name>
    <dbReference type="NCBI Taxonomy" id="342950"/>
    <lineage>
        <taxon>Bacteria</taxon>
        <taxon>Pseudomonadati</taxon>
        <taxon>Pseudomonadota</taxon>
        <taxon>Gammaproteobacteria</taxon>
        <taxon>Alteromonadales</taxon>
        <taxon>Shewanellaceae</taxon>
        <taxon>Parashewanella</taxon>
    </lineage>
</organism>
<proteinExistence type="predicted"/>
<sequence length="507" mass="57102">MDIIKHANQSNSAKTTLAEKNISSFHESSPLIKPEIDKATGNILLQFDNKSYFSNIKNTQSLSMPLLVKIIKQNPPFRNTNQLSADLYSPSKTESITLPISLFKLLNDSKTNSSELQALLNVQKSYPLGVGQIINKQLYLSGNKIPLVDSLLSNGKYIAHIKYLNQKPLLSLTKLTYLQRIELFPLPLKTTSALASNIQKNYFAIEMATSYRNIIASLNQNESGVETDKIKSKQLVRLESLIVNTGAVKAPVATSNLYSDKPFNKIVDLMMPPTLNKLLEIKSLKNSLFTAALFNPASPVNFQKSTNSSINFVTITALFHILISTSKLSKNLNPETLKYIDELQKKVADSQNLLIKRLMECIDPHCNTLVKQIQVYQQASYVSDKELCWLFALPYTVDERVSCLEGKLEHCQSQQSEPSSEQWSLKLKFDLADGPLLIIATYELDKNVKLELRTNQRVVLNKTKQYQHHLVNRLKAVGIDCHNILVTQGEVPYSFLNNNNQLIKTMV</sequence>
<dbReference type="RefSeq" id="WP_121852798.1">
    <property type="nucleotide sequence ID" value="NZ_CP037952.1"/>
</dbReference>
<dbReference type="EMBL" id="QYYH01000028">
    <property type="protein sequence ID" value="RJY18244.1"/>
    <property type="molecule type" value="Genomic_DNA"/>
</dbReference>
<dbReference type="AlphaFoldDB" id="A0A3A6UKX9"/>
<protein>
    <submittedName>
        <fullName evidence="1">Uncharacterized protein</fullName>
    </submittedName>
</protein>
<comment type="caution">
    <text evidence="1">The sequence shown here is derived from an EMBL/GenBank/DDBJ whole genome shotgun (WGS) entry which is preliminary data.</text>
</comment>